<dbReference type="Pfam" id="PF05773">
    <property type="entry name" value="RWD"/>
    <property type="match status" value="1"/>
</dbReference>
<dbReference type="InterPro" id="IPR023582">
    <property type="entry name" value="Impact"/>
</dbReference>
<sequence length="153" mass="17511">MEHDNLAKQAEEVEALTSIYGDDWQIESEASRSYRITIEQGKNEVLLYVTMPEDYPALAPPKYEISAPWMDRKAKGQLHAALDEVYFAMLAKLKQNKKILNATHNMFAYRIERRTQKGTSVVQDCDDDGETHAGGRMLHLLQILDQKNARLCI</sequence>
<comment type="caution">
    <text evidence="8">The sequence shown here is derived from an EMBL/GenBank/DDBJ whole genome shotgun (WGS) entry which is preliminary data.</text>
</comment>
<dbReference type="STRING" id="104452.A0A0L7LGP9"/>
<dbReference type="PROSITE" id="PS50908">
    <property type="entry name" value="RWD"/>
    <property type="match status" value="1"/>
</dbReference>
<dbReference type="GO" id="GO:0006446">
    <property type="term" value="P:regulation of translational initiation"/>
    <property type="evidence" value="ECO:0007669"/>
    <property type="project" value="TreeGrafter"/>
</dbReference>
<reference evidence="8 9" key="1">
    <citation type="journal article" date="2015" name="Genome Biol. Evol.">
        <title>The genome of winter moth (Operophtera brumata) provides a genomic perspective on sexual dimorphism and phenology.</title>
        <authorList>
            <person name="Derks M.F."/>
            <person name="Smit S."/>
            <person name="Salis L."/>
            <person name="Schijlen E."/>
            <person name="Bossers A."/>
            <person name="Mateman C."/>
            <person name="Pijl A.S."/>
            <person name="de Ridder D."/>
            <person name="Groenen M.A."/>
            <person name="Visser M.E."/>
            <person name="Megens H.J."/>
        </authorList>
    </citation>
    <scope>NUCLEOTIDE SEQUENCE [LARGE SCALE GENOMIC DNA]</scope>
    <source>
        <strain evidence="8">WM2013NL</strain>
        <tissue evidence="8">Head and thorax</tissue>
    </source>
</reference>
<protein>
    <submittedName>
        <fullName evidence="8">Putative Impact</fullName>
    </submittedName>
</protein>
<evidence type="ECO:0000256" key="1">
    <source>
        <dbReference type="ARBA" id="ARBA00004496"/>
    </source>
</evidence>
<dbReference type="Gene3D" id="3.10.110.10">
    <property type="entry name" value="Ubiquitin Conjugating Enzyme"/>
    <property type="match status" value="1"/>
</dbReference>
<dbReference type="CDD" id="cd23821">
    <property type="entry name" value="RWD_IMPACT"/>
    <property type="match status" value="1"/>
</dbReference>
<evidence type="ECO:0000313" key="9">
    <source>
        <dbReference type="Proteomes" id="UP000037510"/>
    </source>
</evidence>
<name>A0A0L7LGP9_OPEBR</name>
<dbReference type="InterPro" id="IPR020568">
    <property type="entry name" value="Ribosomal_Su5_D2-typ_SF"/>
</dbReference>
<keyword evidence="6" id="KW-0346">Stress response</keyword>
<dbReference type="GO" id="GO:0005737">
    <property type="term" value="C:cytoplasm"/>
    <property type="evidence" value="ECO:0007669"/>
    <property type="project" value="UniProtKB-SubCell"/>
</dbReference>
<evidence type="ECO:0000256" key="6">
    <source>
        <dbReference type="ARBA" id="ARBA00023016"/>
    </source>
</evidence>
<dbReference type="PANTHER" id="PTHR16301">
    <property type="entry name" value="IMPACT-RELATED"/>
    <property type="match status" value="1"/>
</dbReference>
<organism evidence="8 9">
    <name type="scientific">Operophtera brumata</name>
    <name type="common">Winter moth</name>
    <name type="synonym">Phalaena brumata</name>
    <dbReference type="NCBI Taxonomy" id="104452"/>
    <lineage>
        <taxon>Eukaryota</taxon>
        <taxon>Metazoa</taxon>
        <taxon>Ecdysozoa</taxon>
        <taxon>Arthropoda</taxon>
        <taxon>Hexapoda</taxon>
        <taxon>Insecta</taxon>
        <taxon>Pterygota</taxon>
        <taxon>Neoptera</taxon>
        <taxon>Endopterygota</taxon>
        <taxon>Lepidoptera</taxon>
        <taxon>Glossata</taxon>
        <taxon>Ditrysia</taxon>
        <taxon>Geometroidea</taxon>
        <taxon>Geometridae</taxon>
        <taxon>Larentiinae</taxon>
        <taxon>Operophtera</taxon>
    </lineage>
</organism>
<dbReference type="InterPro" id="IPR006575">
    <property type="entry name" value="RWD_dom"/>
</dbReference>
<gene>
    <name evidence="8" type="ORF">OBRU01_08624</name>
</gene>
<dbReference type="InterPro" id="IPR016135">
    <property type="entry name" value="UBQ-conjugating_enzyme/RWD"/>
</dbReference>
<comment type="subcellular location">
    <subcellularLocation>
        <location evidence="1">Cytoplasm</location>
    </subcellularLocation>
</comment>
<feature type="domain" description="RWD" evidence="7">
    <location>
        <begin position="11"/>
        <end position="109"/>
    </location>
</feature>
<dbReference type="Proteomes" id="UP000037510">
    <property type="component" value="Unassembled WGS sequence"/>
</dbReference>
<keyword evidence="3" id="KW-0963">Cytoplasm</keyword>
<keyword evidence="4" id="KW-0678">Repressor</keyword>
<evidence type="ECO:0000256" key="3">
    <source>
        <dbReference type="ARBA" id="ARBA00022490"/>
    </source>
</evidence>
<keyword evidence="9" id="KW-1185">Reference proteome</keyword>
<dbReference type="SUPFAM" id="SSF54495">
    <property type="entry name" value="UBC-like"/>
    <property type="match status" value="1"/>
</dbReference>
<dbReference type="EMBL" id="JTDY01001160">
    <property type="protein sequence ID" value="KOB74708.1"/>
    <property type="molecule type" value="Genomic_DNA"/>
</dbReference>
<dbReference type="Pfam" id="PF01205">
    <property type="entry name" value="Impact_N"/>
    <property type="match status" value="1"/>
</dbReference>
<evidence type="ECO:0000313" key="8">
    <source>
        <dbReference type="EMBL" id="KOB74708.1"/>
    </source>
</evidence>
<proteinExistence type="inferred from homology"/>
<dbReference type="GO" id="GO:0140469">
    <property type="term" value="P:GCN2-mediated signaling"/>
    <property type="evidence" value="ECO:0007669"/>
    <property type="project" value="TreeGrafter"/>
</dbReference>
<dbReference type="SUPFAM" id="SSF54211">
    <property type="entry name" value="Ribosomal protein S5 domain 2-like"/>
    <property type="match status" value="1"/>
</dbReference>
<dbReference type="PANTHER" id="PTHR16301:SF25">
    <property type="entry name" value="PROTEIN IMPACT"/>
    <property type="match status" value="1"/>
</dbReference>
<dbReference type="InterPro" id="IPR001498">
    <property type="entry name" value="Impact_N"/>
</dbReference>
<evidence type="ECO:0000256" key="5">
    <source>
        <dbReference type="ARBA" id="ARBA00022845"/>
    </source>
</evidence>
<dbReference type="SMART" id="SM00591">
    <property type="entry name" value="RWD"/>
    <property type="match status" value="1"/>
</dbReference>
<evidence type="ECO:0000256" key="4">
    <source>
        <dbReference type="ARBA" id="ARBA00022491"/>
    </source>
</evidence>
<accession>A0A0L7LGP9</accession>
<evidence type="ECO:0000259" key="7">
    <source>
        <dbReference type="PROSITE" id="PS50908"/>
    </source>
</evidence>
<evidence type="ECO:0000256" key="2">
    <source>
        <dbReference type="ARBA" id="ARBA00007665"/>
    </source>
</evidence>
<dbReference type="AlphaFoldDB" id="A0A0L7LGP9"/>
<keyword evidence="5" id="KW-0810">Translation regulation</keyword>
<comment type="similarity">
    <text evidence="2">Belongs to the IMPACT family.</text>
</comment>